<dbReference type="Proteomes" id="UP000324222">
    <property type="component" value="Unassembled WGS sequence"/>
</dbReference>
<organism evidence="2 3">
    <name type="scientific">Portunus trituberculatus</name>
    <name type="common">Swimming crab</name>
    <name type="synonym">Neptunus trituberculatus</name>
    <dbReference type="NCBI Taxonomy" id="210409"/>
    <lineage>
        <taxon>Eukaryota</taxon>
        <taxon>Metazoa</taxon>
        <taxon>Ecdysozoa</taxon>
        <taxon>Arthropoda</taxon>
        <taxon>Crustacea</taxon>
        <taxon>Multicrustacea</taxon>
        <taxon>Malacostraca</taxon>
        <taxon>Eumalacostraca</taxon>
        <taxon>Eucarida</taxon>
        <taxon>Decapoda</taxon>
        <taxon>Pleocyemata</taxon>
        <taxon>Brachyura</taxon>
        <taxon>Eubrachyura</taxon>
        <taxon>Portunoidea</taxon>
        <taxon>Portunidae</taxon>
        <taxon>Portuninae</taxon>
        <taxon>Portunus</taxon>
    </lineage>
</organism>
<evidence type="ECO:0000313" key="3">
    <source>
        <dbReference type="Proteomes" id="UP000324222"/>
    </source>
</evidence>
<feature type="compositionally biased region" description="Pro residues" evidence="1">
    <location>
        <begin position="1"/>
        <end position="18"/>
    </location>
</feature>
<proteinExistence type="predicted"/>
<sequence length="70" mass="7901">MTFPPPPPSPLLQPPASLPPDWRDFPTLAGPLLKPTMKRLAGIWQEEHVQYSQREVENNGDQLTTLAKVR</sequence>
<reference evidence="2 3" key="1">
    <citation type="submission" date="2019-05" db="EMBL/GenBank/DDBJ databases">
        <title>Another draft genome of Portunus trituberculatus and its Hox gene families provides insights of decapod evolution.</title>
        <authorList>
            <person name="Jeong J.-H."/>
            <person name="Song I."/>
            <person name="Kim S."/>
            <person name="Choi T."/>
            <person name="Kim D."/>
            <person name="Ryu S."/>
            <person name="Kim W."/>
        </authorList>
    </citation>
    <scope>NUCLEOTIDE SEQUENCE [LARGE SCALE GENOMIC DNA]</scope>
    <source>
        <tissue evidence="2">Muscle</tissue>
    </source>
</reference>
<protein>
    <submittedName>
        <fullName evidence="2">Uncharacterized protein</fullName>
    </submittedName>
</protein>
<comment type="caution">
    <text evidence="2">The sequence shown here is derived from an EMBL/GenBank/DDBJ whole genome shotgun (WGS) entry which is preliminary data.</text>
</comment>
<feature type="region of interest" description="Disordered" evidence="1">
    <location>
        <begin position="1"/>
        <end position="22"/>
    </location>
</feature>
<keyword evidence="3" id="KW-1185">Reference proteome</keyword>
<evidence type="ECO:0000313" key="2">
    <source>
        <dbReference type="EMBL" id="MPC88724.1"/>
    </source>
</evidence>
<accession>A0A5B7J8J6</accession>
<gene>
    <name evidence="2" type="ORF">E2C01_083643</name>
</gene>
<name>A0A5B7J8J6_PORTR</name>
<dbReference type="EMBL" id="VSRR010078721">
    <property type="protein sequence ID" value="MPC88724.1"/>
    <property type="molecule type" value="Genomic_DNA"/>
</dbReference>
<evidence type="ECO:0000256" key="1">
    <source>
        <dbReference type="SAM" id="MobiDB-lite"/>
    </source>
</evidence>
<dbReference type="AlphaFoldDB" id="A0A5B7J8J6"/>